<proteinExistence type="predicted"/>
<accession>A0AB39TB09</accession>
<protein>
    <submittedName>
        <fullName evidence="1">Uncharacterized protein</fullName>
    </submittedName>
</protein>
<dbReference type="AlphaFoldDB" id="A0AB39TB09"/>
<dbReference type="RefSeq" id="WP_369148592.1">
    <property type="nucleotide sequence ID" value="NZ_CP163444.1"/>
</dbReference>
<gene>
    <name evidence="1" type="ORF">AB5J54_38415</name>
</gene>
<dbReference type="EMBL" id="CP163444">
    <property type="protein sequence ID" value="XDQ76042.1"/>
    <property type="molecule type" value="Genomic_DNA"/>
</dbReference>
<organism evidence="1">
    <name type="scientific">Streptomyces sp. R44</name>
    <dbReference type="NCBI Taxonomy" id="3238633"/>
    <lineage>
        <taxon>Bacteria</taxon>
        <taxon>Bacillati</taxon>
        <taxon>Actinomycetota</taxon>
        <taxon>Actinomycetes</taxon>
        <taxon>Kitasatosporales</taxon>
        <taxon>Streptomycetaceae</taxon>
        <taxon>Streptomyces</taxon>
    </lineage>
</organism>
<reference evidence="1" key="1">
    <citation type="submission" date="2024-07" db="EMBL/GenBank/DDBJ databases">
        <authorList>
            <person name="Yu S.T."/>
        </authorList>
    </citation>
    <scope>NUCLEOTIDE SEQUENCE</scope>
    <source>
        <strain evidence="1">R44</strain>
    </source>
</reference>
<sequence>MSVPLGASPIAIVTLGEKGGTVSRTRAERGKYVQRATATATATAAFGRTACGSELPTLESSAAPEGAQ</sequence>
<name>A0AB39TB09_9ACTN</name>
<evidence type="ECO:0000313" key="1">
    <source>
        <dbReference type="EMBL" id="XDQ76042.1"/>
    </source>
</evidence>